<name>A0ABY4FR41_9MICO</name>
<feature type="transmembrane region" description="Helical" evidence="2">
    <location>
        <begin position="187"/>
        <end position="206"/>
    </location>
</feature>
<accession>A0ABY4FR41</accession>
<sequence>MEPPEREQGTGGPTAAAGDPVATGIFGDADATDQRDGPGRWELAWRTALGSLLLAMLASLLFTGALHGQESGPSRFLTAFPVAFGVLPAPVFGALAWCFAPWLRPLRRSVQCALFGALGAATLCAMLLGWLVMGDMLSACLPSERCAVSPSAAAILLLYAGVPVALIAGGGLGIAYESGGSAAGRRLFWSVLAIAGTAFVAVQALAMR</sequence>
<feature type="region of interest" description="Disordered" evidence="1">
    <location>
        <begin position="1"/>
        <end position="20"/>
    </location>
</feature>
<feature type="transmembrane region" description="Helical" evidence="2">
    <location>
        <begin position="152"/>
        <end position="175"/>
    </location>
</feature>
<keyword evidence="4" id="KW-1185">Reference proteome</keyword>
<feature type="transmembrane region" description="Helical" evidence="2">
    <location>
        <begin position="112"/>
        <end position="132"/>
    </location>
</feature>
<reference evidence="3 4" key="1">
    <citation type="submission" date="2022-04" db="EMBL/GenBank/DDBJ databases">
        <title>Leucobacter sp. isolated from rhizosphere of garlic.</title>
        <authorList>
            <person name="Won M."/>
            <person name="Lee C.-M."/>
            <person name="Woen H.-Y."/>
            <person name="Kwon S.-W."/>
        </authorList>
    </citation>
    <scope>NUCLEOTIDE SEQUENCE [LARGE SCALE GENOMIC DNA]</scope>
    <source>
        <strain evidence="3 4">H21R-40</strain>
    </source>
</reference>
<dbReference type="EMBL" id="CP095045">
    <property type="protein sequence ID" value="UOQ58750.1"/>
    <property type="molecule type" value="Genomic_DNA"/>
</dbReference>
<dbReference type="Proteomes" id="UP000831786">
    <property type="component" value="Chromosome"/>
</dbReference>
<keyword evidence="2" id="KW-0472">Membrane</keyword>
<organism evidence="3 4">
    <name type="scientific">Leucobacter allii</name>
    <dbReference type="NCBI Taxonomy" id="2932247"/>
    <lineage>
        <taxon>Bacteria</taxon>
        <taxon>Bacillati</taxon>
        <taxon>Actinomycetota</taxon>
        <taxon>Actinomycetes</taxon>
        <taxon>Micrococcales</taxon>
        <taxon>Microbacteriaceae</taxon>
        <taxon>Leucobacter</taxon>
    </lineage>
</organism>
<dbReference type="RefSeq" id="WP_244693924.1">
    <property type="nucleotide sequence ID" value="NZ_CP095044.1"/>
</dbReference>
<gene>
    <name evidence="3" type="ORF">MUN78_07995</name>
</gene>
<protein>
    <submittedName>
        <fullName evidence="3">Uncharacterized protein</fullName>
    </submittedName>
</protein>
<evidence type="ECO:0000256" key="1">
    <source>
        <dbReference type="SAM" id="MobiDB-lite"/>
    </source>
</evidence>
<feature type="transmembrane region" description="Helical" evidence="2">
    <location>
        <begin position="78"/>
        <end position="100"/>
    </location>
</feature>
<keyword evidence="2" id="KW-0812">Transmembrane</keyword>
<evidence type="ECO:0000313" key="4">
    <source>
        <dbReference type="Proteomes" id="UP000831786"/>
    </source>
</evidence>
<evidence type="ECO:0000256" key="2">
    <source>
        <dbReference type="SAM" id="Phobius"/>
    </source>
</evidence>
<evidence type="ECO:0000313" key="3">
    <source>
        <dbReference type="EMBL" id="UOQ58750.1"/>
    </source>
</evidence>
<feature type="transmembrane region" description="Helical" evidence="2">
    <location>
        <begin position="43"/>
        <end position="66"/>
    </location>
</feature>
<keyword evidence="2" id="KW-1133">Transmembrane helix</keyword>
<proteinExistence type="predicted"/>